<dbReference type="RefSeq" id="WP_070069712.1">
    <property type="nucleotide sequence ID" value="NZ_MKKK01000019.1"/>
</dbReference>
<name>A0A1E7RAU9_9GAMM</name>
<accession>A0A1E7RAU9</accession>
<evidence type="ECO:0000313" key="1">
    <source>
        <dbReference type="EMBL" id="OEY96431.1"/>
    </source>
</evidence>
<evidence type="ECO:0000313" key="2">
    <source>
        <dbReference type="Proteomes" id="UP000185895"/>
    </source>
</evidence>
<gene>
    <name evidence="1" type="ORF">BJI46_12080</name>
</gene>
<sequence length="164" mass="19325">MLHIFLKDSQKNIEFHDYPGEDPIKFMMNFKKIFPSTFDLLLPVLPEDESQLDQVTWESDRHALELFKRLIKEWAIVEIRLSALTKFKQQDDANKLVKQAQQIRKNFQHKQIRLNLLEADYVFLLATHSLLDAELVELGTPFYLPTLKQSWQADIPKSVLNMTI</sequence>
<keyword evidence="2" id="KW-1185">Reference proteome</keyword>
<dbReference type="OrthoDB" id="6710000at2"/>
<proteinExistence type="predicted"/>
<protein>
    <submittedName>
        <fullName evidence="1">Uncharacterized protein</fullName>
    </submittedName>
</protein>
<reference evidence="1 2" key="1">
    <citation type="submission" date="2016-09" db="EMBL/GenBank/DDBJ databases">
        <authorList>
            <person name="Capua I."/>
            <person name="De Benedictis P."/>
            <person name="Joannis T."/>
            <person name="Lombin L.H."/>
            <person name="Cattoli G."/>
        </authorList>
    </citation>
    <scope>NUCLEOTIDE SEQUENCE [LARGE SCALE GENOMIC DNA]</scope>
    <source>
        <strain evidence="1 2">ANC 4671</strain>
    </source>
</reference>
<comment type="caution">
    <text evidence="1">The sequence shown here is derived from an EMBL/GenBank/DDBJ whole genome shotgun (WGS) entry which is preliminary data.</text>
</comment>
<organism evidence="1 2">
    <name type="scientific">Acinetobacter qingfengensis</name>
    <dbReference type="NCBI Taxonomy" id="1262585"/>
    <lineage>
        <taxon>Bacteria</taxon>
        <taxon>Pseudomonadati</taxon>
        <taxon>Pseudomonadota</taxon>
        <taxon>Gammaproteobacteria</taxon>
        <taxon>Moraxellales</taxon>
        <taxon>Moraxellaceae</taxon>
        <taxon>Acinetobacter</taxon>
    </lineage>
</organism>
<dbReference type="AlphaFoldDB" id="A0A1E7RAU9"/>
<dbReference type="EMBL" id="MKKK01000019">
    <property type="protein sequence ID" value="OEY96431.1"/>
    <property type="molecule type" value="Genomic_DNA"/>
</dbReference>
<dbReference type="Proteomes" id="UP000185895">
    <property type="component" value="Unassembled WGS sequence"/>
</dbReference>
<dbReference type="STRING" id="1262585.BJI46_12080"/>